<dbReference type="Proteomes" id="UP001194468">
    <property type="component" value="Unassembled WGS sequence"/>
</dbReference>
<keyword evidence="3" id="KW-1185">Reference proteome</keyword>
<organism evidence="2 3">
    <name type="scientific">Boletus edulis BED1</name>
    <dbReference type="NCBI Taxonomy" id="1328754"/>
    <lineage>
        <taxon>Eukaryota</taxon>
        <taxon>Fungi</taxon>
        <taxon>Dikarya</taxon>
        <taxon>Basidiomycota</taxon>
        <taxon>Agaricomycotina</taxon>
        <taxon>Agaricomycetes</taxon>
        <taxon>Agaricomycetidae</taxon>
        <taxon>Boletales</taxon>
        <taxon>Boletineae</taxon>
        <taxon>Boletaceae</taxon>
        <taxon>Boletoideae</taxon>
        <taxon>Boletus</taxon>
    </lineage>
</organism>
<keyword evidence="1" id="KW-1133">Transmembrane helix</keyword>
<name>A0AAD4BBC5_BOLED</name>
<dbReference type="EMBL" id="WHUW01000224">
    <property type="protein sequence ID" value="KAF8417368.1"/>
    <property type="molecule type" value="Genomic_DNA"/>
</dbReference>
<evidence type="ECO:0000313" key="2">
    <source>
        <dbReference type="EMBL" id="KAF8417368.1"/>
    </source>
</evidence>
<comment type="caution">
    <text evidence="2">The sequence shown here is derived from an EMBL/GenBank/DDBJ whole genome shotgun (WGS) entry which is preliminary data.</text>
</comment>
<reference evidence="2" key="2">
    <citation type="journal article" date="2020" name="Nat. Commun.">
        <title>Large-scale genome sequencing of mycorrhizal fungi provides insights into the early evolution of symbiotic traits.</title>
        <authorList>
            <person name="Miyauchi S."/>
            <person name="Kiss E."/>
            <person name="Kuo A."/>
            <person name="Drula E."/>
            <person name="Kohler A."/>
            <person name="Sanchez-Garcia M."/>
            <person name="Morin E."/>
            <person name="Andreopoulos B."/>
            <person name="Barry K.W."/>
            <person name="Bonito G."/>
            <person name="Buee M."/>
            <person name="Carver A."/>
            <person name="Chen C."/>
            <person name="Cichocki N."/>
            <person name="Clum A."/>
            <person name="Culley D."/>
            <person name="Crous P.W."/>
            <person name="Fauchery L."/>
            <person name="Girlanda M."/>
            <person name="Hayes R.D."/>
            <person name="Keri Z."/>
            <person name="LaButti K."/>
            <person name="Lipzen A."/>
            <person name="Lombard V."/>
            <person name="Magnuson J."/>
            <person name="Maillard F."/>
            <person name="Murat C."/>
            <person name="Nolan M."/>
            <person name="Ohm R.A."/>
            <person name="Pangilinan J."/>
            <person name="Pereira M.F."/>
            <person name="Perotto S."/>
            <person name="Peter M."/>
            <person name="Pfister S."/>
            <person name="Riley R."/>
            <person name="Sitrit Y."/>
            <person name="Stielow J.B."/>
            <person name="Szollosi G."/>
            <person name="Zifcakova L."/>
            <person name="Stursova M."/>
            <person name="Spatafora J.W."/>
            <person name="Tedersoo L."/>
            <person name="Vaario L.M."/>
            <person name="Yamada A."/>
            <person name="Yan M."/>
            <person name="Wang P."/>
            <person name="Xu J."/>
            <person name="Bruns T."/>
            <person name="Baldrian P."/>
            <person name="Vilgalys R."/>
            <person name="Dunand C."/>
            <person name="Henrissat B."/>
            <person name="Grigoriev I.V."/>
            <person name="Hibbett D."/>
            <person name="Nagy L.G."/>
            <person name="Martin F.M."/>
        </authorList>
    </citation>
    <scope>NUCLEOTIDE SEQUENCE</scope>
    <source>
        <strain evidence="2">BED1</strain>
    </source>
</reference>
<keyword evidence="1" id="KW-0472">Membrane</keyword>
<protein>
    <submittedName>
        <fullName evidence="2">Uncharacterized protein</fullName>
    </submittedName>
</protein>
<accession>A0AAD4BBC5</accession>
<proteinExistence type="predicted"/>
<evidence type="ECO:0000313" key="3">
    <source>
        <dbReference type="Proteomes" id="UP001194468"/>
    </source>
</evidence>
<dbReference type="AlphaFoldDB" id="A0AAD4BBC5"/>
<feature type="transmembrane region" description="Helical" evidence="1">
    <location>
        <begin position="6"/>
        <end position="23"/>
    </location>
</feature>
<reference evidence="2" key="1">
    <citation type="submission" date="2019-10" db="EMBL/GenBank/DDBJ databases">
        <authorList>
            <consortium name="DOE Joint Genome Institute"/>
            <person name="Kuo A."/>
            <person name="Miyauchi S."/>
            <person name="Kiss E."/>
            <person name="Drula E."/>
            <person name="Kohler A."/>
            <person name="Sanchez-Garcia M."/>
            <person name="Andreopoulos B."/>
            <person name="Barry K.W."/>
            <person name="Bonito G."/>
            <person name="Buee M."/>
            <person name="Carver A."/>
            <person name="Chen C."/>
            <person name="Cichocki N."/>
            <person name="Clum A."/>
            <person name="Culley D."/>
            <person name="Crous P.W."/>
            <person name="Fauchery L."/>
            <person name="Girlanda M."/>
            <person name="Hayes R."/>
            <person name="Keri Z."/>
            <person name="LaButti K."/>
            <person name="Lipzen A."/>
            <person name="Lombard V."/>
            <person name="Magnuson J."/>
            <person name="Maillard F."/>
            <person name="Morin E."/>
            <person name="Murat C."/>
            <person name="Nolan M."/>
            <person name="Ohm R."/>
            <person name="Pangilinan J."/>
            <person name="Pereira M."/>
            <person name="Perotto S."/>
            <person name="Peter M."/>
            <person name="Riley R."/>
            <person name="Sitrit Y."/>
            <person name="Stielow B."/>
            <person name="Szollosi G."/>
            <person name="Zifcakova L."/>
            <person name="Stursova M."/>
            <person name="Spatafora J.W."/>
            <person name="Tedersoo L."/>
            <person name="Vaario L.-M."/>
            <person name="Yamada A."/>
            <person name="Yan M."/>
            <person name="Wang P."/>
            <person name="Xu J."/>
            <person name="Bruns T."/>
            <person name="Baldrian P."/>
            <person name="Vilgalys R."/>
            <person name="Henrissat B."/>
            <person name="Grigoriev I.V."/>
            <person name="Hibbett D."/>
            <person name="Nagy L.G."/>
            <person name="Martin F.M."/>
        </authorList>
    </citation>
    <scope>NUCLEOTIDE SEQUENCE</scope>
    <source>
        <strain evidence="2">BED1</strain>
    </source>
</reference>
<sequence length="114" mass="13080">MQTLVTNYLPVWVVNTLVMLLFTRARAQNRSPFFLGRAEAQGSVFEPYTLQAGTNSRLFVRQQDQHYHHSLPTRWIQSYEFITLLWNYTLPSTGPVAEHVDSAGGRTSCHSPRL</sequence>
<gene>
    <name evidence="2" type="ORF">L210DRAFT_3581016</name>
</gene>
<evidence type="ECO:0000256" key="1">
    <source>
        <dbReference type="SAM" id="Phobius"/>
    </source>
</evidence>
<keyword evidence="1" id="KW-0812">Transmembrane</keyword>